<dbReference type="RefSeq" id="WP_344249461.1">
    <property type="nucleotide sequence ID" value="NZ_BAAAPM010000007.1"/>
</dbReference>
<feature type="compositionally biased region" description="Polar residues" evidence="1">
    <location>
        <begin position="1"/>
        <end position="15"/>
    </location>
</feature>
<sequence>MSSPEARGPSTTTSARVPERSEQPLDESIASQARIAPRRTSVADPHLDPRPGGDASKAPASLSATELGPIEGASSGVSWDDPDEL</sequence>
<name>A0ABN2JNG2_9MICO</name>
<keyword evidence="3" id="KW-1185">Reference proteome</keyword>
<feature type="region of interest" description="Disordered" evidence="1">
    <location>
        <begin position="1"/>
        <end position="85"/>
    </location>
</feature>
<dbReference type="Proteomes" id="UP001501138">
    <property type="component" value="Unassembled WGS sequence"/>
</dbReference>
<dbReference type="EMBL" id="BAAAPM010000007">
    <property type="protein sequence ID" value="GAA1733504.1"/>
    <property type="molecule type" value="Genomic_DNA"/>
</dbReference>
<gene>
    <name evidence="2" type="ORF">GCM10009809_31160</name>
</gene>
<proteinExistence type="predicted"/>
<accession>A0ABN2JNG2</accession>
<organism evidence="2 3">
    <name type="scientific">Isoptericola hypogeus</name>
    <dbReference type="NCBI Taxonomy" id="300179"/>
    <lineage>
        <taxon>Bacteria</taxon>
        <taxon>Bacillati</taxon>
        <taxon>Actinomycetota</taxon>
        <taxon>Actinomycetes</taxon>
        <taxon>Micrococcales</taxon>
        <taxon>Promicromonosporaceae</taxon>
        <taxon>Isoptericola</taxon>
    </lineage>
</organism>
<reference evidence="2 3" key="1">
    <citation type="journal article" date="2019" name="Int. J. Syst. Evol. Microbiol.">
        <title>The Global Catalogue of Microorganisms (GCM) 10K type strain sequencing project: providing services to taxonomists for standard genome sequencing and annotation.</title>
        <authorList>
            <consortium name="The Broad Institute Genomics Platform"/>
            <consortium name="The Broad Institute Genome Sequencing Center for Infectious Disease"/>
            <person name="Wu L."/>
            <person name="Ma J."/>
        </authorList>
    </citation>
    <scope>NUCLEOTIDE SEQUENCE [LARGE SCALE GENOMIC DNA]</scope>
    <source>
        <strain evidence="2 3">JCM 15589</strain>
    </source>
</reference>
<evidence type="ECO:0000313" key="3">
    <source>
        <dbReference type="Proteomes" id="UP001501138"/>
    </source>
</evidence>
<evidence type="ECO:0000313" key="2">
    <source>
        <dbReference type="EMBL" id="GAA1733504.1"/>
    </source>
</evidence>
<evidence type="ECO:0000256" key="1">
    <source>
        <dbReference type="SAM" id="MobiDB-lite"/>
    </source>
</evidence>
<comment type="caution">
    <text evidence="2">The sequence shown here is derived from an EMBL/GenBank/DDBJ whole genome shotgun (WGS) entry which is preliminary data.</text>
</comment>
<protein>
    <submittedName>
        <fullName evidence="2">Uncharacterized protein</fullName>
    </submittedName>
</protein>